<protein>
    <submittedName>
        <fullName evidence="2">Uncharacterized protein</fullName>
    </submittedName>
</protein>
<dbReference type="Proteomes" id="UP000765509">
    <property type="component" value="Unassembled WGS sequence"/>
</dbReference>
<keyword evidence="3" id="KW-1185">Reference proteome</keyword>
<gene>
    <name evidence="2" type="ORF">O181_031761</name>
</gene>
<name>A0A9Q3CVH8_9BASI</name>
<comment type="caution">
    <text evidence="2">The sequence shown here is derived from an EMBL/GenBank/DDBJ whole genome shotgun (WGS) entry which is preliminary data.</text>
</comment>
<reference evidence="2" key="1">
    <citation type="submission" date="2021-03" db="EMBL/GenBank/DDBJ databases">
        <title>Draft genome sequence of rust myrtle Austropuccinia psidii MF-1, a brazilian biotype.</title>
        <authorList>
            <person name="Quecine M.C."/>
            <person name="Pachon D.M.R."/>
            <person name="Bonatelli M.L."/>
            <person name="Correr F.H."/>
            <person name="Franceschini L.M."/>
            <person name="Leite T.F."/>
            <person name="Margarido G.R.A."/>
            <person name="Almeida C.A."/>
            <person name="Ferrarezi J.A."/>
            <person name="Labate C.A."/>
        </authorList>
    </citation>
    <scope>NUCLEOTIDE SEQUENCE</scope>
    <source>
        <strain evidence="2">MF-1</strain>
    </source>
</reference>
<evidence type="ECO:0000256" key="1">
    <source>
        <dbReference type="SAM" id="MobiDB-lite"/>
    </source>
</evidence>
<dbReference type="EMBL" id="AVOT02011401">
    <property type="protein sequence ID" value="MBW0492046.1"/>
    <property type="molecule type" value="Genomic_DNA"/>
</dbReference>
<sequence>MGQPKIMLYSLVIKPPDPLFKHYHPAIRPHTRNARLLSDPSDHAARGVPNQDSLVRTPLWPPSNGHFTPLPEPSDYPANEGWRWQEDIKAWANCHHVLSPLGFKCQKQNQPNPLKQDSPIPTLPREQTPQQLTPGPSGTQLLEDLFRSKKPKFYLISTFDSSELTLPPFVEPS</sequence>
<proteinExistence type="predicted"/>
<evidence type="ECO:0000313" key="2">
    <source>
        <dbReference type="EMBL" id="MBW0492046.1"/>
    </source>
</evidence>
<dbReference type="AlphaFoldDB" id="A0A9Q3CVH8"/>
<feature type="region of interest" description="Disordered" evidence="1">
    <location>
        <begin position="107"/>
        <end position="141"/>
    </location>
</feature>
<organism evidence="2 3">
    <name type="scientific">Austropuccinia psidii MF-1</name>
    <dbReference type="NCBI Taxonomy" id="1389203"/>
    <lineage>
        <taxon>Eukaryota</taxon>
        <taxon>Fungi</taxon>
        <taxon>Dikarya</taxon>
        <taxon>Basidiomycota</taxon>
        <taxon>Pucciniomycotina</taxon>
        <taxon>Pucciniomycetes</taxon>
        <taxon>Pucciniales</taxon>
        <taxon>Sphaerophragmiaceae</taxon>
        <taxon>Austropuccinia</taxon>
    </lineage>
</organism>
<accession>A0A9Q3CVH8</accession>
<feature type="compositionally biased region" description="Polar residues" evidence="1">
    <location>
        <begin position="125"/>
        <end position="140"/>
    </location>
</feature>
<evidence type="ECO:0000313" key="3">
    <source>
        <dbReference type="Proteomes" id="UP000765509"/>
    </source>
</evidence>